<feature type="non-terminal residue" evidence="1">
    <location>
        <position position="240"/>
    </location>
</feature>
<name>A0A383CNP3_9ZZZZ</name>
<accession>A0A383CNP3</accession>
<protein>
    <submittedName>
        <fullName evidence="1">Uncharacterized protein</fullName>
    </submittedName>
</protein>
<proteinExistence type="predicted"/>
<organism evidence="1">
    <name type="scientific">marine metagenome</name>
    <dbReference type="NCBI Taxonomy" id="408172"/>
    <lineage>
        <taxon>unclassified sequences</taxon>
        <taxon>metagenomes</taxon>
        <taxon>ecological metagenomes</taxon>
    </lineage>
</organism>
<gene>
    <name evidence="1" type="ORF">METZ01_LOCUS486831</name>
</gene>
<feature type="non-terminal residue" evidence="1">
    <location>
        <position position="1"/>
    </location>
</feature>
<reference evidence="1" key="1">
    <citation type="submission" date="2018-05" db="EMBL/GenBank/DDBJ databases">
        <authorList>
            <person name="Lanie J.A."/>
            <person name="Ng W.-L."/>
            <person name="Kazmierczak K.M."/>
            <person name="Andrzejewski T.M."/>
            <person name="Davidsen T.M."/>
            <person name="Wayne K.J."/>
            <person name="Tettelin H."/>
            <person name="Glass J.I."/>
            <person name="Rusch D."/>
            <person name="Podicherti R."/>
            <person name="Tsui H.-C.T."/>
            <person name="Winkler M.E."/>
        </authorList>
    </citation>
    <scope>NUCLEOTIDE SEQUENCE</scope>
</reference>
<sequence>PNAIVRVPTQAGSFGFAAILNSHDGEPGERIAQSYLFCDFAANGLNNGWANFRLEENESIAKKPVLIAGEAADFPKIKVAASWPKAIDPAIAEQPRLHPLTGESGPRIFRSGAGTCGGFDFSAASVINRSGAAKVLAIYDFSDDSGLRTFVGVSAGCGPTTLTSQGMVIVSESKARCVCNFPFRTTLAMAPAHRRLNEDWAIFFDRDIDTQLRRAAINLGAPGDRRDDEGTLWLGYPRPV</sequence>
<dbReference type="EMBL" id="UINC01210497">
    <property type="protein sequence ID" value="SVE33977.1"/>
    <property type="molecule type" value="Genomic_DNA"/>
</dbReference>
<evidence type="ECO:0000313" key="1">
    <source>
        <dbReference type="EMBL" id="SVE33977.1"/>
    </source>
</evidence>
<dbReference type="AlphaFoldDB" id="A0A383CNP3"/>